<sequence length="210" mass="23650">MKVSDRDMDWISILLYILCGCCAFLCCVVVFLCITVRRIRRDLNELARNGNIIYTEPIESDIKGRKDNDETNRKRMSSSANRYTVEPGQAKPPNRLSAIHIAPDETVTYLPRPGEEIAAQNDASTHETIALGYVNQSFQPGANADERRPTTGSDNACENDQPICPDTNGEEIYENQGLDEPIYVNRGEMADLNNPEMPDRSYTMDISELR</sequence>
<evidence type="ECO:0000313" key="4">
    <source>
        <dbReference type="Proteomes" id="UP000225706"/>
    </source>
</evidence>
<organism evidence="3 4">
    <name type="scientific">Stylophora pistillata</name>
    <name type="common">Smooth cauliflower coral</name>
    <dbReference type="NCBI Taxonomy" id="50429"/>
    <lineage>
        <taxon>Eukaryota</taxon>
        <taxon>Metazoa</taxon>
        <taxon>Cnidaria</taxon>
        <taxon>Anthozoa</taxon>
        <taxon>Hexacorallia</taxon>
        <taxon>Scleractinia</taxon>
        <taxon>Astrocoeniina</taxon>
        <taxon>Pocilloporidae</taxon>
        <taxon>Stylophora</taxon>
    </lineage>
</organism>
<keyword evidence="2" id="KW-0472">Membrane</keyword>
<comment type="caution">
    <text evidence="3">The sequence shown here is derived from an EMBL/GenBank/DDBJ whole genome shotgun (WGS) entry which is preliminary data.</text>
</comment>
<feature type="transmembrane region" description="Helical" evidence="2">
    <location>
        <begin position="13"/>
        <end position="34"/>
    </location>
</feature>
<name>A0A2B4SCU1_STYPI</name>
<dbReference type="PROSITE" id="PS51257">
    <property type="entry name" value="PROKAR_LIPOPROTEIN"/>
    <property type="match status" value="1"/>
</dbReference>
<accession>A0A2B4SCU1</accession>
<evidence type="ECO:0000256" key="1">
    <source>
        <dbReference type="SAM" id="MobiDB-lite"/>
    </source>
</evidence>
<feature type="region of interest" description="Disordered" evidence="1">
    <location>
        <begin position="190"/>
        <end position="210"/>
    </location>
</feature>
<keyword evidence="2" id="KW-1133">Transmembrane helix</keyword>
<proteinExistence type="predicted"/>
<dbReference type="AlphaFoldDB" id="A0A2B4SCU1"/>
<feature type="compositionally biased region" description="Basic and acidic residues" evidence="1">
    <location>
        <begin position="62"/>
        <end position="73"/>
    </location>
</feature>
<keyword evidence="4" id="KW-1185">Reference proteome</keyword>
<evidence type="ECO:0000313" key="3">
    <source>
        <dbReference type="EMBL" id="PFX26265.1"/>
    </source>
</evidence>
<dbReference type="OrthoDB" id="5985642at2759"/>
<gene>
    <name evidence="3" type="ORF">AWC38_SpisGene9068</name>
</gene>
<keyword evidence="2" id="KW-0812">Transmembrane</keyword>
<protein>
    <submittedName>
        <fullName evidence="3">Uncharacterized protein</fullName>
    </submittedName>
</protein>
<evidence type="ECO:0000256" key="2">
    <source>
        <dbReference type="SAM" id="Phobius"/>
    </source>
</evidence>
<dbReference type="Proteomes" id="UP000225706">
    <property type="component" value="Unassembled WGS sequence"/>
</dbReference>
<feature type="region of interest" description="Disordered" evidence="1">
    <location>
        <begin position="138"/>
        <end position="168"/>
    </location>
</feature>
<dbReference type="EMBL" id="LSMT01000130">
    <property type="protein sequence ID" value="PFX26265.1"/>
    <property type="molecule type" value="Genomic_DNA"/>
</dbReference>
<feature type="region of interest" description="Disordered" evidence="1">
    <location>
        <begin position="62"/>
        <end position="95"/>
    </location>
</feature>
<reference evidence="4" key="1">
    <citation type="journal article" date="2017" name="bioRxiv">
        <title>Comparative analysis of the genomes of Stylophora pistillata and Acropora digitifera provides evidence for extensive differences between species of corals.</title>
        <authorList>
            <person name="Voolstra C.R."/>
            <person name="Li Y."/>
            <person name="Liew Y.J."/>
            <person name="Baumgarten S."/>
            <person name="Zoccola D."/>
            <person name="Flot J.-F."/>
            <person name="Tambutte S."/>
            <person name="Allemand D."/>
            <person name="Aranda M."/>
        </authorList>
    </citation>
    <scope>NUCLEOTIDE SEQUENCE [LARGE SCALE GENOMIC DNA]</scope>
</reference>